<sequence length="47" mass="5564">MVVIGGIQSNYKVVQTIIYYYSNILLISFSLFLSKYLKRVNKKIYIK</sequence>
<protein>
    <submittedName>
        <fullName evidence="2">Uncharacterized protein</fullName>
    </submittedName>
</protein>
<comment type="caution">
    <text evidence="2">The sequence shown here is derived from an EMBL/GenBank/DDBJ whole genome shotgun (WGS) entry which is preliminary data.</text>
</comment>
<feature type="transmembrane region" description="Helical" evidence="1">
    <location>
        <begin position="18"/>
        <end position="37"/>
    </location>
</feature>
<organism evidence="2 3">
    <name type="scientific">Malaciobacter marinus</name>
    <dbReference type="NCBI Taxonomy" id="505249"/>
    <lineage>
        <taxon>Bacteria</taxon>
        <taxon>Pseudomonadati</taxon>
        <taxon>Campylobacterota</taxon>
        <taxon>Epsilonproteobacteria</taxon>
        <taxon>Campylobacterales</taxon>
        <taxon>Arcobacteraceae</taxon>
        <taxon>Malaciobacter</taxon>
    </lineage>
</organism>
<keyword evidence="1" id="KW-1133">Transmembrane helix</keyword>
<evidence type="ECO:0000256" key="1">
    <source>
        <dbReference type="SAM" id="Phobius"/>
    </source>
</evidence>
<evidence type="ECO:0000313" key="2">
    <source>
        <dbReference type="EMBL" id="PPK57330.1"/>
    </source>
</evidence>
<gene>
    <name evidence="2" type="ORF">B0F89_1504</name>
</gene>
<evidence type="ECO:0000313" key="3">
    <source>
        <dbReference type="Proteomes" id="UP000239861"/>
    </source>
</evidence>
<dbReference type="EMBL" id="PTIW01000050">
    <property type="protein sequence ID" value="PPK57330.1"/>
    <property type="molecule type" value="Genomic_DNA"/>
</dbReference>
<keyword evidence="1" id="KW-0812">Transmembrane</keyword>
<proteinExistence type="predicted"/>
<reference evidence="2 3" key="1">
    <citation type="submission" date="2018-02" db="EMBL/GenBank/DDBJ databases">
        <title>Subsurface microbial communities from deep shales in Ohio and West Virginia, USA.</title>
        <authorList>
            <person name="Wrighton K."/>
        </authorList>
    </citation>
    <scope>NUCLEOTIDE SEQUENCE [LARGE SCALE GENOMIC DNA]</scope>
    <source>
        <strain evidence="2 3">MARC-MIP3H16</strain>
    </source>
</reference>
<dbReference type="Proteomes" id="UP000239861">
    <property type="component" value="Unassembled WGS sequence"/>
</dbReference>
<accession>A0AB36ZU35</accession>
<keyword evidence="1" id="KW-0472">Membrane</keyword>
<dbReference type="AlphaFoldDB" id="A0AB36ZU35"/>
<name>A0AB36ZU35_9BACT</name>